<proteinExistence type="predicted"/>
<evidence type="ECO:0000256" key="10">
    <source>
        <dbReference type="ARBA" id="ARBA00024089"/>
    </source>
</evidence>
<evidence type="ECO:0000313" key="14">
    <source>
        <dbReference type="EMBL" id="CCO15250.1"/>
    </source>
</evidence>
<evidence type="ECO:0000256" key="11">
    <source>
        <dbReference type="ARBA" id="ARBA00049498"/>
    </source>
</evidence>
<dbReference type="Pfam" id="PF13460">
    <property type="entry name" value="NAD_binding_10"/>
    <property type="match status" value="1"/>
</dbReference>
<dbReference type="PANTHER" id="PTHR47378:SF1">
    <property type="entry name" value="DIVINYL CHLOROPHYLLIDE A 8-VINYL-REDUCTASE, CHLOROPLASTIC"/>
    <property type="match status" value="1"/>
</dbReference>
<keyword evidence="6" id="KW-0809">Transit peptide</keyword>
<keyword evidence="8" id="KW-0149">Chlorophyll biosynthesis</keyword>
<evidence type="ECO:0000256" key="1">
    <source>
        <dbReference type="ARBA" id="ARBA00004229"/>
    </source>
</evidence>
<evidence type="ECO:0000256" key="3">
    <source>
        <dbReference type="ARBA" id="ARBA00022528"/>
    </source>
</evidence>
<organism evidence="14 15">
    <name type="scientific">Bathycoccus prasinos</name>
    <dbReference type="NCBI Taxonomy" id="41875"/>
    <lineage>
        <taxon>Eukaryota</taxon>
        <taxon>Viridiplantae</taxon>
        <taxon>Chlorophyta</taxon>
        <taxon>Mamiellophyceae</taxon>
        <taxon>Mamiellales</taxon>
        <taxon>Bathycoccaceae</taxon>
        <taxon>Bathycoccus</taxon>
    </lineage>
</organism>
<comment type="pathway">
    <text evidence="2">Porphyrin-containing compound metabolism; chlorophyll biosynthesis.</text>
</comment>
<keyword evidence="3" id="KW-0150">Chloroplast</keyword>
<accession>K8ES46</accession>
<dbReference type="UniPathway" id="UPA00668"/>
<dbReference type="PANTHER" id="PTHR47378">
    <property type="entry name" value="DIVINYL CHLOROPHYLLIDE A 8-VINYL-REDUCTASE, CHLOROPLASTIC"/>
    <property type="match status" value="1"/>
</dbReference>
<dbReference type="InterPro" id="IPR016040">
    <property type="entry name" value="NAD(P)-bd_dom"/>
</dbReference>
<dbReference type="InterPro" id="IPR044201">
    <property type="entry name" value="DVR-like"/>
</dbReference>
<feature type="domain" description="NAD(P)-binding" evidence="13">
    <location>
        <begin position="72"/>
        <end position="271"/>
    </location>
</feature>
<dbReference type="Gene3D" id="3.40.50.720">
    <property type="entry name" value="NAD(P)-binding Rossmann-like Domain"/>
    <property type="match status" value="1"/>
</dbReference>
<evidence type="ECO:0000256" key="6">
    <source>
        <dbReference type="ARBA" id="ARBA00022946"/>
    </source>
</evidence>
<feature type="compositionally biased region" description="Low complexity" evidence="12">
    <location>
        <begin position="25"/>
        <end position="34"/>
    </location>
</feature>
<keyword evidence="5" id="KW-0521">NADP</keyword>
<dbReference type="eggNOG" id="KOG1203">
    <property type="taxonomic scope" value="Eukaryota"/>
</dbReference>
<dbReference type="GO" id="GO:0015995">
    <property type="term" value="P:chlorophyll biosynthetic process"/>
    <property type="evidence" value="ECO:0007669"/>
    <property type="project" value="UniProtKB-UniPathway"/>
</dbReference>
<dbReference type="GO" id="GO:0009507">
    <property type="term" value="C:chloroplast"/>
    <property type="evidence" value="ECO:0007669"/>
    <property type="project" value="UniProtKB-SubCell"/>
</dbReference>
<protein>
    <recommendedName>
        <fullName evidence="10">Divinyl chlorophyllide a 8-vinyl-reductase, chloroplastic</fullName>
        <ecNumber evidence="9">1.3.1.75</ecNumber>
    </recommendedName>
</protein>
<keyword evidence="4" id="KW-0934">Plastid</keyword>
<keyword evidence="7" id="KW-0560">Oxidoreductase</keyword>
<gene>
    <name evidence="14" type="ORF">Bathy02g01050</name>
</gene>
<dbReference type="CDD" id="cd05243">
    <property type="entry name" value="SDR_a5"/>
    <property type="match status" value="1"/>
</dbReference>
<evidence type="ECO:0000256" key="7">
    <source>
        <dbReference type="ARBA" id="ARBA00023002"/>
    </source>
</evidence>
<evidence type="ECO:0000256" key="8">
    <source>
        <dbReference type="ARBA" id="ARBA00023171"/>
    </source>
</evidence>
<dbReference type="Proteomes" id="UP000198341">
    <property type="component" value="Chromosome 2"/>
</dbReference>
<dbReference type="STRING" id="41875.K8ES46"/>
<feature type="region of interest" description="Disordered" evidence="12">
    <location>
        <begin position="21"/>
        <end position="44"/>
    </location>
</feature>
<dbReference type="GeneID" id="19017219"/>
<evidence type="ECO:0000256" key="12">
    <source>
        <dbReference type="SAM" id="MobiDB-lite"/>
    </source>
</evidence>
<evidence type="ECO:0000256" key="5">
    <source>
        <dbReference type="ARBA" id="ARBA00022857"/>
    </source>
</evidence>
<dbReference type="OrthoDB" id="419598at2759"/>
<name>K8ES46_9CHLO</name>
<sequence length="397" mass="43551">MRATSSLTMQKNNSATCCVPRRQFSSSSKSSLSSKNHHHRRRHGMTRVVPKAVANTANLPSENKDVKVLVVGATGYIGKFVTNELCSQGYDVTAYVRPRSGIGGKNTEADAKKLFTNAKVEFGTCGSMEDVEKNAFKDGGEKYDVVVSCLASRTGGVKDSWDVDYQATKNVLDVARKNGTKKFVLLSAICVQKPLLTFQKAKLKFEEELEKCEDISYSIVRPTAFFKSLAGQVESVQKGGPYVMFGDGQLASCKPISERDLAKYMAECIRDASLENKVLPIGGPGKALSALEQGTMLFELLEMEPKFVKVPIEIMDTVIKVLDFFAGFFGNMTDAAEFGKIGRYYAAESMLVMDEKTGEYKADETPSYGTDTLRDFFKKVSVEGLAGQELGDQAVFK</sequence>
<dbReference type="KEGG" id="bpg:Bathy02g01050"/>
<dbReference type="AlphaFoldDB" id="K8ES46"/>
<evidence type="ECO:0000256" key="4">
    <source>
        <dbReference type="ARBA" id="ARBA00022640"/>
    </source>
</evidence>
<dbReference type="InterPro" id="IPR036291">
    <property type="entry name" value="NAD(P)-bd_dom_sf"/>
</dbReference>
<dbReference type="SUPFAM" id="SSF51735">
    <property type="entry name" value="NAD(P)-binding Rossmann-fold domains"/>
    <property type="match status" value="1"/>
</dbReference>
<evidence type="ECO:0000256" key="9">
    <source>
        <dbReference type="ARBA" id="ARBA00024059"/>
    </source>
</evidence>
<reference evidence="14 15" key="1">
    <citation type="submission" date="2011-10" db="EMBL/GenBank/DDBJ databases">
        <authorList>
            <person name="Genoscope - CEA"/>
        </authorList>
    </citation>
    <scope>NUCLEOTIDE SEQUENCE [LARGE SCALE GENOMIC DNA]</scope>
    <source>
        <strain evidence="14 15">RCC 1105</strain>
    </source>
</reference>
<comment type="catalytic activity">
    <reaction evidence="11">
        <text>protochlorophyllide a + NADP(+) = 3,8-divinyl protochlorophyllide a + NADPH + H(+)</text>
        <dbReference type="Rhea" id="RHEA:48884"/>
        <dbReference type="ChEBI" id="CHEBI:15378"/>
        <dbReference type="ChEBI" id="CHEBI:57783"/>
        <dbReference type="ChEBI" id="CHEBI:58349"/>
        <dbReference type="ChEBI" id="CHEBI:58632"/>
        <dbReference type="ChEBI" id="CHEBI:83350"/>
        <dbReference type="EC" id="1.3.1.75"/>
    </reaction>
</comment>
<evidence type="ECO:0000256" key="2">
    <source>
        <dbReference type="ARBA" id="ARBA00005173"/>
    </source>
</evidence>
<evidence type="ECO:0000313" key="15">
    <source>
        <dbReference type="Proteomes" id="UP000198341"/>
    </source>
</evidence>
<dbReference type="EMBL" id="FO082277">
    <property type="protein sequence ID" value="CCO15250.1"/>
    <property type="molecule type" value="Genomic_DNA"/>
</dbReference>
<keyword evidence="15" id="KW-1185">Reference proteome</keyword>
<dbReference type="GO" id="GO:0033728">
    <property type="term" value="F:3,8-divinyl protochlorophyllide a 8-vinyl-reductase (NADPH) activity"/>
    <property type="evidence" value="ECO:0007669"/>
    <property type="project" value="UniProtKB-EC"/>
</dbReference>
<dbReference type="EC" id="1.3.1.75" evidence="9"/>
<comment type="subcellular location">
    <subcellularLocation>
        <location evidence="1">Plastid</location>
        <location evidence="1">Chloroplast</location>
    </subcellularLocation>
</comment>
<feature type="compositionally biased region" description="Basic residues" evidence="12">
    <location>
        <begin position="35"/>
        <end position="44"/>
    </location>
</feature>
<dbReference type="RefSeq" id="XP_007515010.1">
    <property type="nucleotide sequence ID" value="XM_007514948.1"/>
</dbReference>
<evidence type="ECO:0000259" key="13">
    <source>
        <dbReference type="Pfam" id="PF13460"/>
    </source>
</evidence>